<dbReference type="SMART" id="SM00547">
    <property type="entry name" value="ZnF_RBZ"/>
    <property type="match status" value="1"/>
</dbReference>
<dbReference type="FunFam" id="1.25.10.10:FF:000002">
    <property type="entry name" value="AP complex subunit beta"/>
    <property type="match status" value="1"/>
</dbReference>
<sequence length="943" mass="103580">MSDAKYFQTTKRGEIHELKEELHTNDKSKQKEAVKKVIAAMTVGKDVSMLFPDVCNCMQTPNVELKKLVYLYLINYAKAQPDLAILAVNTFVKDASDSNPLIRALAVRTMGCIRVEQITEYLTNPLLKTLKDEDPYVRKTAAMCVAKLYDINPDLVKEQGFLDLLIGLISDPNPTVVANAVASLTEIAEASGMSDIFTFAPEALMKLLSALNECTEWGQVYILDAISTYRPSDAKEAESIIERVIPRLQHANAAVVLSAVKVVLGCLQLCTNAESVKTYIKKLSPPLVTLLASEPEIQYVALRNIQLICSRRPNILANDIKVFFCKYNDPTYVKVEKVDVMVMLANERTVEQVLLELKEYAFAEVDVDFVRKAVRAIGKCALKIERCAERCVAILLDLIQTKVSYVVQESIVVIKDIFRKYPNQYESVIGTLCENLESLEHPEAKGALIWIIGQYAERIENAKELLEAFIEEFADLDVDVQLQLLTATVKLFLKRPSNTQGTVKEILQLATTKSNNPDLRDRGYIYWRLLSTDPEKAKIIVLAEHSTVQYDPQKVDNQLLDLLLHQISSLASVYHKPTSSFLVNTGRQAVSRAKEPAIGGWGLEDQEDDGGWDCPQCTLRNRADSTQCSACDEPKPDAPAAMTRKQPTQQSTNTSGAVMDVMDLLGGDLSSSAPSQPKAQQPVVNDLLDLMSDLSFQPTSTPSVDMVGSHSLPAKMNSLLTADKGGGMAVDGILVRSGGKISYELQFKNISAAGPLSGFAIQFNKNFFGLTNAVALQVPTLTVGQSQTVSLAMTCKEDKTSPATPSLGLQVAIKNATGIYYFKDTIPLEVILSENGRINGPEYPQLWQSIPAANQAVSGLSGFPLDSSFIESKLSKCNIFVLHKKKLSSGGESLYCSSKTDLGHLLLCEIQVLPASARCASRSEQAVLSQAMPKSLQEILTRA</sequence>
<evidence type="ECO:0000256" key="5">
    <source>
        <dbReference type="ARBA" id="ARBA00022771"/>
    </source>
</evidence>
<proteinExistence type="inferred from homology"/>
<dbReference type="InterPro" id="IPR009028">
    <property type="entry name" value="Coatomer/calthrin_app_sub_C"/>
</dbReference>
<dbReference type="Pfam" id="PF00641">
    <property type="entry name" value="Zn_ribbon_RanBP"/>
    <property type="match status" value="1"/>
</dbReference>
<evidence type="ECO:0000256" key="3">
    <source>
        <dbReference type="ARBA" id="ARBA00022448"/>
    </source>
</evidence>
<dbReference type="GO" id="GO:0008270">
    <property type="term" value="F:zinc ion binding"/>
    <property type="evidence" value="ECO:0007669"/>
    <property type="project" value="UniProtKB-KW"/>
</dbReference>
<keyword evidence="5 10" id="KW-0863">Zinc-finger</keyword>
<evidence type="ECO:0000256" key="10">
    <source>
        <dbReference type="PROSITE-ProRule" id="PRU00322"/>
    </source>
</evidence>
<evidence type="ECO:0000313" key="14">
    <source>
        <dbReference type="EMBL" id="CAE2341913.1"/>
    </source>
</evidence>
<dbReference type="EMBL" id="HBKN01051179">
    <property type="protein sequence ID" value="CAE2341913.1"/>
    <property type="molecule type" value="Transcribed_RNA"/>
</dbReference>
<dbReference type="GO" id="GO:0030276">
    <property type="term" value="F:clathrin binding"/>
    <property type="evidence" value="ECO:0007669"/>
    <property type="project" value="InterPro"/>
</dbReference>
<evidence type="ECO:0000259" key="13">
    <source>
        <dbReference type="PROSITE" id="PS50199"/>
    </source>
</evidence>
<feature type="region of interest" description="Disordered" evidence="12">
    <location>
        <begin position="623"/>
        <end position="655"/>
    </location>
</feature>
<evidence type="ECO:0000256" key="1">
    <source>
        <dbReference type="ARBA" id="ARBA00004308"/>
    </source>
</evidence>
<feature type="compositionally biased region" description="Polar residues" evidence="12">
    <location>
        <begin position="645"/>
        <end position="655"/>
    </location>
</feature>
<dbReference type="SUPFAM" id="SSF90209">
    <property type="entry name" value="Ran binding protein zinc finger-like"/>
    <property type="match status" value="1"/>
</dbReference>
<dbReference type="GO" id="GO:0031410">
    <property type="term" value="C:cytoplasmic vesicle"/>
    <property type="evidence" value="ECO:0007669"/>
    <property type="project" value="UniProtKB-ARBA"/>
</dbReference>
<dbReference type="InterPro" id="IPR011989">
    <property type="entry name" value="ARM-like"/>
</dbReference>
<name>A0A7S4UU97_GUITH</name>
<dbReference type="InterPro" id="IPR001876">
    <property type="entry name" value="Znf_RanBP2"/>
</dbReference>
<accession>A0A7S4UU97</accession>
<keyword evidence="6" id="KW-0862">Zinc</keyword>
<evidence type="ECO:0000256" key="4">
    <source>
        <dbReference type="ARBA" id="ARBA00022723"/>
    </source>
</evidence>
<dbReference type="InterPro" id="IPR013037">
    <property type="entry name" value="Clathrin_b-adaptin_app_Ig-like"/>
</dbReference>
<gene>
    <name evidence="14" type="ORF">GTHE00462_LOCUS39909</name>
</gene>
<evidence type="ECO:0000256" key="7">
    <source>
        <dbReference type="ARBA" id="ARBA00022927"/>
    </source>
</evidence>
<dbReference type="SUPFAM" id="SSF49348">
    <property type="entry name" value="Clathrin adaptor appendage domain"/>
    <property type="match status" value="1"/>
</dbReference>
<dbReference type="AlphaFoldDB" id="A0A7S4UU97"/>
<keyword evidence="8 9" id="KW-0472">Membrane</keyword>
<comment type="subcellular location">
    <subcellularLocation>
        <location evidence="1">Endomembrane system</location>
    </subcellularLocation>
</comment>
<dbReference type="SMART" id="SM01020">
    <property type="entry name" value="B2-adapt-app_C"/>
    <property type="match status" value="1"/>
</dbReference>
<evidence type="ECO:0000256" key="2">
    <source>
        <dbReference type="ARBA" id="ARBA00006613"/>
    </source>
</evidence>
<dbReference type="InterPro" id="IPR015151">
    <property type="entry name" value="B-adaptin_app_sub_C"/>
</dbReference>
<dbReference type="GO" id="GO:0030131">
    <property type="term" value="C:clathrin adaptor complex"/>
    <property type="evidence" value="ECO:0007669"/>
    <property type="project" value="InterPro"/>
</dbReference>
<dbReference type="SUPFAM" id="SSF55711">
    <property type="entry name" value="Subdomain of clathrin and coatomer appendage domain"/>
    <property type="match status" value="1"/>
</dbReference>
<dbReference type="PIRSF" id="PIRSF002291">
    <property type="entry name" value="AP_complex_beta"/>
    <property type="match status" value="1"/>
</dbReference>
<dbReference type="InterPro" id="IPR016342">
    <property type="entry name" value="AP_complex_bsu_1_2_4"/>
</dbReference>
<dbReference type="InterPro" id="IPR000225">
    <property type="entry name" value="Armadillo"/>
</dbReference>
<dbReference type="GO" id="GO:0012505">
    <property type="term" value="C:endomembrane system"/>
    <property type="evidence" value="ECO:0007669"/>
    <property type="project" value="UniProtKB-SubCell"/>
</dbReference>
<keyword evidence="4" id="KW-0479">Metal-binding</keyword>
<evidence type="ECO:0000256" key="8">
    <source>
        <dbReference type="ARBA" id="ARBA00023136"/>
    </source>
</evidence>
<evidence type="ECO:0000256" key="9">
    <source>
        <dbReference type="PIRNR" id="PIRNR002291"/>
    </source>
</evidence>
<organism evidence="14">
    <name type="scientific">Guillardia theta</name>
    <name type="common">Cryptophyte</name>
    <name type="synonym">Cryptomonas phi</name>
    <dbReference type="NCBI Taxonomy" id="55529"/>
    <lineage>
        <taxon>Eukaryota</taxon>
        <taxon>Cryptophyceae</taxon>
        <taxon>Pyrenomonadales</taxon>
        <taxon>Geminigeraceae</taxon>
        <taxon>Guillardia</taxon>
    </lineage>
</organism>
<dbReference type="InterPro" id="IPR013041">
    <property type="entry name" value="Clathrin_app_Ig-like_sf"/>
</dbReference>
<dbReference type="Gene3D" id="1.25.10.10">
    <property type="entry name" value="Leucine-rich Repeat Variant"/>
    <property type="match status" value="1"/>
</dbReference>
<evidence type="ECO:0000256" key="6">
    <source>
        <dbReference type="ARBA" id="ARBA00022833"/>
    </source>
</evidence>
<dbReference type="FunFam" id="2.60.40.1150:FF:000002">
    <property type="entry name" value="Beta-adaptin-like protein C"/>
    <property type="match status" value="1"/>
</dbReference>
<dbReference type="SUPFAM" id="SSF48371">
    <property type="entry name" value="ARM repeat"/>
    <property type="match status" value="1"/>
</dbReference>
<dbReference type="Gene3D" id="3.30.310.10">
    <property type="entry name" value="TATA-Binding Protein"/>
    <property type="match status" value="1"/>
</dbReference>
<feature type="domain" description="RanBP2-type" evidence="13">
    <location>
        <begin position="608"/>
        <end position="637"/>
    </location>
</feature>
<protein>
    <recommendedName>
        <fullName evidence="9">AP complex subunit beta</fullName>
    </recommendedName>
</protein>
<feature type="coiled-coil region" evidence="11">
    <location>
        <begin position="452"/>
        <end position="479"/>
    </location>
</feature>
<comment type="similarity">
    <text evidence="2 9">Belongs to the adaptor complexes large subunit family.</text>
</comment>
<dbReference type="Pfam" id="PF01602">
    <property type="entry name" value="Adaptin_N"/>
    <property type="match status" value="1"/>
</dbReference>
<dbReference type="Pfam" id="PF09066">
    <property type="entry name" value="B2-adapt-app_C"/>
    <property type="match status" value="1"/>
</dbReference>
<dbReference type="InterPro" id="IPR026739">
    <property type="entry name" value="AP_beta"/>
</dbReference>
<dbReference type="GO" id="GO:0016192">
    <property type="term" value="P:vesicle-mediated transport"/>
    <property type="evidence" value="ECO:0007669"/>
    <property type="project" value="InterPro"/>
</dbReference>
<dbReference type="SMART" id="SM00185">
    <property type="entry name" value="ARM"/>
    <property type="match status" value="2"/>
</dbReference>
<dbReference type="Gene3D" id="4.10.1060.10">
    <property type="entry name" value="Zinc finger, RanBP2-type"/>
    <property type="match status" value="1"/>
</dbReference>
<reference evidence="14" key="1">
    <citation type="submission" date="2021-01" db="EMBL/GenBank/DDBJ databases">
        <authorList>
            <person name="Corre E."/>
            <person name="Pelletier E."/>
            <person name="Niang G."/>
            <person name="Scheremetjew M."/>
            <person name="Finn R."/>
            <person name="Kale V."/>
            <person name="Holt S."/>
            <person name="Cochrane G."/>
            <person name="Meng A."/>
            <person name="Brown T."/>
            <person name="Cohen L."/>
        </authorList>
    </citation>
    <scope>NUCLEOTIDE SEQUENCE</scope>
    <source>
        <strain evidence="14">CCMP 2712</strain>
    </source>
</reference>
<keyword evidence="7 9" id="KW-0653">Protein transport</keyword>
<evidence type="ECO:0000256" key="12">
    <source>
        <dbReference type="SAM" id="MobiDB-lite"/>
    </source>
</evidence>
<dbReference type="Gene3D" id="2.60.40.1150">
    <property type="match status" value="1"/>
</dbReference>
<keyword evidence="3 9" id="KW-0813">Transport</keyword>
<dbReference type="GO" id="GO:0006886">
    <property type="term" value="P:intracellular protein transport"/>
    <property type="evidence" value="ECO:0007669"/>
    <property type="project" value="InterPro"/>
</dbReference>
<dbReference type="PANTHER" id="PTHR11134">
    <property type="entry name" value="ADAPTOR COMPLEX SUBUNIT BETA FAMILY MEMBER"/>
    <property type="match status" value="1"/>
</dbReference>
<dbReference type="PROSITE" id="PS01358">
    <property type="entry name" value="ZF_RANBP2_1"/>
    <property type="match status" value="1"/>
</dbReference>
<keyword evidence="11" id="KW-0175">Coiled coil</keyword>
<dbReference type="InterPro" id="IPR016024">
    <property type="entry name" value="ARM-type_fold"/>
</dbReference>
<evidence type="ECO:0000256" key="11">
    <source>
        <dbReference type="SAM" id="Coils"/>
    </source>
</evidence>
<dbReference type="InterPro" id="IPR002553">
    <property type="entry name" value="Clathrin/coatomer_adapt-like_N"/>
</dbReference>
<dbReference type="InterPro" id="IPR012295">
    <property type="entry name" value="TBP_dom_sf"/>
</dbReference>
<dbReference type="InterPro" id="IPR036443">
    <property type="entry name" value="Znf_RanBP2_sf"/>
</dbReference>
<dbReference type="PROSITE" id="PS50199">
    <property type="entry name" value="ZF_RANBP2_2"/>
    <property type="match status" value="1"/>
</dbReference>